<evidence type="ECO:0000313" key="1">
    <source>
        <dbReference type="EMBL" id="ACU39385.1"/>
    </source>
</evidence>
<evidence type="ECO:0000313" key="2">
    <source>
        <dbReference type="Proteomes" id="UP000002213"/>
    </source>
</evidence>
<gene>
    <name evidence="1" type="ordered locus">Amir_5567</name>
</gene>
<dbReference type="KEGG" id="ami:Amir_5567"/>
<protein>
    <submittedName>
        <fullName evidence="1">Uncharacterized protein</fullName>
    </submittedName>
</protein>
<proteinExistence type="predicted"/>
<dbReference type="HOGENOM" id="CLU_1709362_0_0_11"/>
<name>C6WB94_ACTMD</name>
<keyword evidence="2" id="KW-1185">Reference proteome</keyword>
<dbReference type="STRING" id="446462.Amir_5567"/>
<reference evidence="1 2" key="1">
    <citation type="journal article" date="2009" name="Stand. Genomic Sci.">
        <title>Complete genome sequence of Actinosynnema mirum type strain (101).</title>
        <authorList>
            <person name="Land M."/>
            <person name="Lapidus A."/>
            <person name="Mayilraj S."/>
            <person name="Chen F."/>
            <person name="Copeland A."/>
            <person name="Del Rio T.G."/>
            <person name="Nolan M."/>
            <person name="Lucas S."/>
            <person name="Tice H."/>
            <person name="Cheng J.F."/>
            <person name="Chertkov O."/>
            <person name="Bruce D."/>
            <person name="Goodwin L."/>
            <person name="Pitluck S."/>
            <person name="Rohde M."/>
            <person name="Goker M."/>
            <person name="Pati A."/>
            <person name="Ivanova N."/>
            <person name="Mavromatis K."/>
            <person name="Chen A."/>
            <person name="Palaniappan K."/>
            <person name="Hauser L."/>
            <person name="Chang Y.J."/>
            <person name="Jeffries C.C."/>
            <person name="Brettin T."/>
            <person name="Detter J.C."/>
            <person name="Han C."/>
            <person name="Chain P."/>
            <person name="Tindall B.J."/>
            <person name="Bristow J."/>
            <person name="Eisen J.A."/>
            <person name="Markowitz V."/>
            <person name="Hugenholtz P."/>
            <person name="Kyrpides N.C."/>
            <person name="Klenk H.P."/>
        </authorList>
    </citation>
    <scope>NUCLEOTIDE SEQUENCE [LARGE SCALE GENOMIC DNA]</scope>
    <source>
        <strain evidence="2">ATCC 29888 / DSM 43827 / JCM 3225 / NBRC 14064 / NCIMB 13271 / NRRL B-12336 / IMRU 3971 / 101</strain>
    </source>
</reference>
<accession>C6WB94</accession>
<sequence>MTNTLTTAPIRIIGSAAADIARHVTTYVRPNRGWAEVQVMRDECRYGCKLYVRRRGCVLQYALIHSCTYGCPLGCDPATRVVPVSVAPAAENSDRRLDALGGRDNDRPAELADDQLDALLLAWRDEADSVPVAELVSTDAALAVIAGARDGSA</sequence>
<dbReference type="AlphaFoldDB" id="C6WB94"/>
<dbReference type="EMBL" id="CP001630">
    <property type="protein sequence ID" value="ACU39385.1"/>
    <property type="molecule type" value="Genomic_DNA"/>
</dbReference>
<dbReference type="Proteomes" id="UP000002213">
    <property type="component" value="Chromosome"/>
</dbReference>
<dbReference type="RefSeq" id="WP_015804270.1">
    <property type="nucleotide sequence ID" value="NC_013093.1"/>
</dbReference>
<dbReference type="OrthoDB" id="9975330at2"/>
<organism evidence="1 2">
    <name type="scientific">Actinosynnema mirum (strain ATCC 29888 / DSM 43827 / JCM 3225 / NBRC 14064 / NCIMB 13271 / NRRL B-12336 / IMRU 3971 / 101)</name>
    <dbReference type="NCBI Taxonomy" id="446462"/>
    <lineage>
        <taxon>Bacteria</taxon>
        <taxon>Bacillati</taxon>
        <taxon>Actinomycetota</taxon>
        <taxon>Actinomycetes</taxon>
        <taxon>Pseudonocardiales</taxon>
        <taxon>Pseudonocardiaceae</taxon>
        <taxon>Actinosynnema</taxon>
    </lineage>
</organism>